<gene>
    <name evidence="3" type="ORF">OTJ99_000150</name>
</gene>
<proteinExistence type="predicted"/>
<keyword evidence="3" id="KW-0378">Hydrolase</keyword>
<keyword evidence="1" id="KW-0472">Membrane</keyword>
<dbReference type="GO" id="GO:0008237">
    <property type="term" value="F:metallopeptidase activity"/>
    <property type="evidence" value="ECO:0007669"/>
    <property type="project" value="UniProtKB-KW"/>
</dbReference>
<feature type="transmembrane region" description="Helical" evidence="1">
    <location>
        <begin position="14"/>
        <end position="37"/>
    </location>
</feature>
<dbReference type="PANTHER" id="PTHR43592:SF15">
    <property type="entry name" value="CAAX AMINO TERMINAL PROTEASE FAMILY PROTEIN"/>
    <property type="match status" value="1"/>
</dbReference>
<feature type="transmembrane region" description="Helical" evidence="1">
    <location>
        <begin position="219"/>
        <end position="239"/>
    </location>
</feature>
<reference evidence="3" key="1">
    <citation type="submission" date="2022-12" db="EMBL/GenBank/DDBJ databases">
        <authorList>
            <person name="Bing R.G."/>
            <person name="Willard D.J."/>
            <person name="Manesh M.J.H."/>
            <person name="Laemthong T."/>
            <person name="Crosby J.R."/>
            <person name="Kelly R.M."/>
        </authorList>
    </citation>
    <scope>NUCLEOTIDE SEQUENCE</scope>
    <source>
        <strain evidence="3">DSM 8991</strain>
    </source>
</reference>
<evidence type="ECO:0000313" key="3">
    <source>
        <dbReference type="EMBL" id="WAM31713.1"/>
    </source>
</evidence>
<keyword evidence="1" id="KW-0812">Transmembrane</keyword>
<name>A0ABY7BFV6_9FIRM</name>
<evidence type="ECO:0000313" key="4">
    <source>
        <dbReference type="Proteomes" id="UP001164745"/>
    </source>
</evidence>
<keyword evidence="4" id="KW-1185">Reference proteome</keyword>
<keyword evidence="3" id="KW-0645">Protease</keyword>
<evidence type="ECO:0000259" key="2">
    <source>
        <dbReference type="Pfam" id="PF02517"/>
    </source>
</evidence>
<evidence type="ECO:0000256" key="1">
    <source>
        <dbReference type="SAM" id="Phobius"/>
    </source>
</evidence>
<feature type="transmembrane region" description="Helical" evidence="1">
    <location>
        <begin position="43"/>
        <end position="61"/>
    </location>
</feature>
<sequence>MEYNKSRVIEGKSILKYIGIFLFSNIILPGIFFAIIFGNDIPYIAVIGSIWSTTLFFIVFCKREIETLFNNSISKIKSKLNTKKILFILIFGFLINVILSIFGSIMMSQEISGKNKVSNDLINDIAMYMKGNNYFTNAIMMLAIVISLGILGPIIEEVVFRGLILQALMNKMNIVMAILIESLLFSIFHSNLFQVIITFMFGILLSIVCIRFESIIASIILHIGFNMSFLLKILCTIILSKI</sequence>
<accession>A0ABY7BFV6</accession>
<feature type="transmembrane region" description="Helical" evidence="1">
    <location>
        <begin position="85"/>
        <end position="107"/>
    </location>
</feature>
<dbReference type="InterPro" id="IPR003675">
    <property type="entry name" value="Rce1/LyrA-like_dom"/>
</dbReference>
<feature type="transmembrane region" description="Helical" evidence="1">
    <location>
        <begin position="167"/>
        <end position="187"/>
    </location>
</feature>
<dbReference type="Proteomes" id="UP001164745">
    <property type="component" value="Chromosome"/>
</dbReference>
<organism evidence="3 4">
    <name type="scientific">Caldicellulosiruptor naganoensis</name>
    <dbReference type="NCBI Taxonomy" id="29324"/>
    <lineage>
        <taxon>Bacteria</taxon>
        <taxon>Bacillati</taxon>
        <taxon>Bacillota</taxon>
        <taxon>Bacillota incertae sedis</taxon>
        <taxon>Caldicellulosiruptorales</taxon>
        <taxon>Caldicellulosiruptoraceae</taxon>
        <taxon>Caldicellulosiruptor</taxon>
    </lineage>
</organism>
<dbReference type="PANTHER" id="PTHR43592">
    <property type="entry name" value="CAAX AMINO TERMINAL PROTEASE"/>
    <property type="match status" value="1"/>
</dbReference>
<feature type="domain" description="CAAX prenyl protease 2/Lysostaphin resistance protein A-like" evidence="2">
    <location>
        <begin position="141"/>
        <end position="227"/>
    </location>
</feature>
<keyword evidence="3" id="KW-0482">Metalloprotease</keyword>
<feature type="transmembrane region" description="Helical" evidence="1">
    <location>
        <begin position="193"/>
        <end position="212"/>
    </location>
</feature>
<dbReference type="RefSeq" id="WP_045164525.1">
    <property type="nucleotide sequence ID" value="NZ_CP113864.1"/>
</dbReference>
<keyword evidence="1" id="KW-1133">Transmembrane helix</keyword>
<feature type="transmembrane region" description="Helical" evidence="1">
    <location>
        <begin position="134"/>
        <end position="155"/>
    </location>
</feature>
<dbReference type="Pfam" id="PF02517">
    <property type="entry name" value="Rce1-like"/>
    <property type="match status" value="1"/>
</dbReference>
<dbReference type="EMBL" id="CP113864">
    <property type="protein sequence ID" value="WAM31713.1"/>
    <property type="molecule type" value="Genomic_DNA"/>
</dbReference>
<protein>
    <submittedName>
        <fullName evidence="3">CPBP family intramembrane metalloprotease</fullName>
    </submittedName>
</protein>